<keyword evidence="2" id="KW-0808">Transferase</keyword>
<dbReference type="PROSITE" id="PS00380">
    <property type="entry name" value="RHODANESE_1"/>
    <property type="match status" value="1"/>
</dbReference>
<dbReference type="PROSITE" id="PS50206">
    <property type="entry name" value="RHODANESE_3"/>
    <property type="match status" value="1"/>
</dbReference>
<feature type="domain" description="Rhodanese" evidence="1">
    <location>
        <begin position="15"/>
        <end position="107"/>
    </location>
</feature>
<gene>
    <name evidence="2" type="ORF">GA0070603_6144</name>
</gene>
<dbReference type="SUPFAM" id="SSF52821">
    <property type="entry name" value="Rhodanese/Cell cycle control phosphatase"/>
    <property type="match status" value="1"/>
</dbReference>
<dbReference type="OrthoDB" id="9802991at2"/>
<dbReference type="STRING" id="47854.GA0070603_6144"/>
<organism evidence="2 3">
    <name type="scientific">Micromonospora chersina</name>
    <dbReference type="NCBI Taxonomy" id="47854"/>
    <lineage>
        <taxon>Bacteria</taxon>
        <taxon>Bacillati</taxon>
        <taxon>Actinomycetota</taxon>
        <taxon>Actinomycetes</taxon>
        <taxon>Micromonosporales</taxon>
        <taxon>Micromonosporaceae</taxon>
        <taxon>Micromonospora</taxon>
    </lineage>
</organism>
<dbReference type="AlphaFoldDB" id="A0A1C6W068"/>
<evidence type="ECO:0000313" key="3">
    <source>
        <dbReference type="Proteomes" id="UP000198605"/>
    </source>
</evidence>
<keyword evidence="3" id="KW-1185">Reference proteome</keyword>
<name>A0A1C6W068_9ACTN</name>
<dbReference type="InterPro" id="IPR001763">
    <property type="entry name" value="Rhodanese-like_dom"/>
</dbReference>
<dbReference type="Pfam" id="PF00581">
    <property type="entry name" value="Rhodanese"/>
    <property type="match status" value="1"/>
</dbReference>
<dbReference type="Proteomes" id="UP000198605">
    <property type="component" value="Unassembled WGS sequence"/>
</dbReference>
<evidence type="ECO:0000313" key="2">
    <source>
        <dbReference type="EMBL" id="SCL71973.1"/>
    </source>
</evidence>
<dbReference type="GO" id="GO:0004792">
    <property type="term" value="F:thiosulfate-cyanide sulfurtransferase activity"/>
    <property type="evidence" value="ECO:0007669"/>
    <property type="project" value="InterPro"/>
</dbReference>
<dbReference type="InterPro" id="IPR001307">
    <property type="entry name" value="Thiosulphate_STrfase_CS"/>
</dbReference>
<dbReference type="EMBL" id="FMIB01000002">
    <property type="protein sequence ID" value="SCL71973.1"/>
    <property type="molecule type" value="Genomic_DNA"/>
</dbReference>
<sequence>MTARISREELRTAIEAGTVTVVDALGGEYYARQHLPGAVPLVEAEVADRAGELLPDRNAPVVTYCSNPACPNSGRVADRLTALGYTNARKYAEGIEDWVGAGLPTESGALTR</sequence>
<protein>
    <submittedName>
        <fullName evidence="2">Rhodanese-related sulfurtransferase</fullName>
    </submittedName>
</protein>
<dbReference type="InterPro" id="IPR036873">
    <property type="entry name" value="Rhodanese-like_dom_sf"/>
</dbReference>
<dbReference type="Gene3D" id="3.40.250.10">
    <property type="entry name" value="Rhodanese-like domain"/>
    <property type="match status" value="1"/>
</dbReference>
<dbReference type="RefSeq" id="WP_091321162.1">
    <property type="nucleotide sequence ID" value="NZ_FMIB01000002.1"/>
</dbReference>
<dbReference type="GeneID" id="43282748"/>
<accession>A0A1C6W068</accession>
<dbReference type="CDD" id="cd00158">
    <property type="entry name" value="RHOD"/>
    <property type="match status" value="1"/>
</dbReference>
<dbReference type="SMART" id="SM00450">
    <property type="entry name" value="RHOD"/>
    <property type="match status" value="1"/>
</dbReference>
<evidence type="ECO:0000259" key="1">
    <source>
        <dbReference type="PROSITE" id="PS50206"/>
    </source>
</evidence>
<proteinExistence type="predicted"/>
<reference evidence="3" key="1">
    <citation type="submission" date="2016-06" db="EMBL/GenBank/DDBJ databases">
        <authorList>
            <person name="Varghese N."/>
            <person name="Submissions Spin"/>
        </authorList>
    </citation>
    <scope>NUCLEOTIDE SEQUENCE [LARGE SCALE GENOMIC DNA]</scope>
    <source>
        <strain evidence="3">DSM 44151</strain>
    </source>
</reference>